<evidence type="ECO:0008006" key="3">
    <source>
        <dbReference type="Google" id="ProtNLM"/>
    </source>
</evidence>
<dbReference type="KEGG" id="lmat:92510618"/>
<gene>
    <name evidence="1" type="ORF">LSCM1_00455</name>
</gene>
<dbReference type="InterPro" id="IPR027038">
    <property type="entry name" value="RanGap"/>
</dbReference>
<dbReference type="Pfam" id="PF13516">
    <property type="entry name" value="LRR_6"/>
    <property type="match status" value="6"/>
</dbReference>
<dbReference type="Gene3D" id="3.80.10.10">
    <property type="entry name" value="Ribonuclease Inhibitor"/>
    <property type="match status" value="7"/>
</dbReference>
<dbReference type="GO" id="GO:0005096">
    <property type="term" value="F:GTPase activator activity"/>
    <property type="evidence" value="ECO:0007669"/>
    <property type="project" value="UniProtKB-KW"/>
</dbReference>
<keyword evidence="2" id="KW-1185">Reference proteome</keyword>
<reference evidence="1 2" key="1">
    <citation type="submission" date="2021-03" db="EMBL/GenBank/DDBJ databases">
        <title>Leishmania (Mundinia) martiniquensis Genome sequencing and assembly.</title>
        <authorList>
            <person name="Almutairi H."/>
            <person name="Gatherer D."/>
        </authorList>
    </citation>
    <scope>NUCLEOTIDE SEQUENCE [LARGE SCALE GENOMIC DNA]</scope>
    <source>
        <strain evidence="1">LSCM1</strain>
    </source>
</reference>
<sequence>MSEEPFKAILAILSRKDIAHVHCAGLSLDDQKLELLITAIEHSPSDTKVIDLSNNSITSAGVVPLVRFLQTTPVQSVDLRNNQIDEDGALVFLSLFQKKTSLESLDLRGNACSLPTAFRLYYLCKSAQYPDVMRSALFSAKAQHISFAGMSYSDLEKDLLQYLFHIEGLESVDFSGIDLGAGGMAVAGTLLKDAQVSALSFSNCTLSDETVLKFIEASDLANHCYLKSFDFSFNMGLTNDLVRKLIPSVFDQNNYIVNFVLTDTCVTPMYRELVQKECELNQENLAIKRAVVALRRNSPAAQEINLQWDAPLPMCMHYLADLISASSVIQHLNISNTLVDDSGLELLSRALRKNSSLKVIELANCDITATGIEALFGALGRGDCTVEEVNIANNNLDESSVKYITGAIRANPNLKTLNVEVNPSISAASIQEIAGLTMVNRAPPRIRSILPSIENNGKDVISLDFSDNGVTLNDDAVWILAQALRLNTSVRRLNLSHNSFGDTGASYLADCIGTNRTLVELDLSSCAIGNRGARNLCAALATNQALRTVDLSDNMIDADSLSGLLLVLRQNNTLRELKLARTRVVPEFVERVRVACSLNCVCAALKDIYYRLLDGDTSLTKIDLSNCDDERPVDDEGVRSICDVLRNNTVVNEIDLRGSRISAGGCSALAALLSESTCKVRKVDLSQTTIDDRAVEELVACFPKNETLREILLYDTNITNTGIGIITSNLEKNSSILFIGITDGAAVGEQMAPLQRNLSLNSGPAALKRLVLSINAGETVDDVNLSRPVDCSIDDSMCQILCASLMHSRTLWSLKLSHNSITSASVPYILEVVEACPSLVFLDLSDNQIDECGAQQIIACLENVANLRGVRVTGNFLSNETCERISHLVSMNLGSEELKKLHLVAARGEPLPKDINLNGATTTYQLTDAEVVVLAGLLQESSSVKAVDLGSNSFSDEGCIAIAEVLRVNHTLLALNLSGNAIGANGGEALYFALKVNPQLQFLGLENTAIPRDILEDIASLLHVNQTPYRAVIDMRGVKIDELNDATMFGSTDYYRAQVLALEDEAIESCKRSEVQLIEQKM</sequence>
<dbReference type="GO" id="GO:0005634">
    <property type="term" value="C:nucleus"/>
    <property type="evidence" value="ECO:0007669"/>
    <property type="project" value="TreeGrafter"/>
</dbReference>
<dbReference type="SMART" id="SM00368">
    <property type="entry name" value="LRR_RI"/>
    <property type="match status" value="16"/>
</dbReference>
<dbReference type="GO" id="GO:0006913">
    <property type="term" value="P:nucleocytoplasmic transport"/>
    <property type="evidence" value="ECO:0007669"/>
    <property type="project" value="TreeGrafter"/>
</dbReference>
<evidence type="ECO:0000313" key="2">
    <source>
        <dbReference type="Proteomes" id="UP000673552"/>
    </source>
</evidence>
<evidence type="ECO:0000313" key="1">
    <source>
        <dbReference type="EMBL" id="KAG5464274.1"/>
    </source>
</evidence>
<dbReference type="InterPro" id="IPR032675">
    <property type="entry name" value="LRR_dom_sf"/>
</dbReference>
<organism evidence="1 2">
    <name type="scientific">Leishmania martiniquensis</name>
    <dbReference type="NCBI Taxonomy" id="1580590"/>
    <lineage>
        <taxon>Eukaryota</taxon>
        <taxon>Discoba</taxon>
        <taxon>Euglenozoa</taxon>
        <taxon>Kinetoplastea</taxon>
        <taxon>Metakinetoplastina</taxon>
        <taxon>Trypanosomatida</taxon>
        <taxon>Trypanosomatidae</taxon>
        <taxon>Leishmaniinae</taxon>
        <taxon>Leishmania</taxon>
    </lineage>
</organism>
<dbReference type="OrthoDB" id="120976at2759"/>
<protein>
    <recommendedName>
        <fullName evidence="3">Paraflagellar rod component</fullName>
    </recommendedName>
</protein>
<proteinExistence type="predicted"/>
<accession>A0A836G2U0</accession>
<comment type="caution">
    <text evidence="1">The sequence shown here is derived from an EMBL/GenBank/DDBJ whole genome shotgun (WGS) entry which is preliminary data.</text>
</comment>
<dbReference type="AlphaFoldDB" id="A0A836G2U0"/>
<dbReference type="PANTHER" id="PTHR24113:SF15">
    <property type="entry name" value="NACHT DOMAIN-CONTAINING PROTEIN"/>
    <property type="match status" value="1"/>
</dbReference>
<dbReference type="GO" id="GO:0048471">
    <property type="term" value="C:perinuclear region of cytoplasm"/>
    <property type="evidence" value="ECO:0007669"/>
    <property type="project" value="TreeGrafter"/>
</dbReference>
<dbReference type="SUPFAM" id="SSF52047">
    <property type="entry name" value="RNI-like"/>
    <property type="match status" value="4"/>
</dbReference>
<dbReference type="GO" id="GO:0005829">
    <property type="term" value="C:cytosol"/>
    <property type="evidence" value="ECO:0007669"/>
    <property type="project" value="TreeGrafter"/>
</dbReference>
<dbReference type="EMBL" id="JAFEUZ010000036">
    <property type="protein sequence ID" value="KAG5464274.1"/>
    <property type="molecule type" value="Genomic_DNA"/>
</dbReference>
<dbReference type="PANTHER" id="PTHR24113">
    <property type="entry name" value="RAN GTPASE-ACTIVATING PROTEIN 1"/>
    <property type="match status" value="1"/>
</dbReference>
<dbReference type="GeneID" id="92510618"/>
<dbReference type="InterPro" id="IPR001611">
    <property type="entry name" value="Leu-rich_rpt"/>
</dbReference>
<dbReference type="Proteomes" id="UP000673552">
    <property type="component" value="Chromosome 36"/>
</dbReference>
<dbReference type="RefSeq" id="XP_067174211.1">
    <property type="nucleotide sequence ID" value="XM_067318106.1"/>
</dbReference>
<name>A0A836G2U0_9TRYP</name>
<dbReference type="GO" id="GO:0031267">
    <property type="term" value="F:small GTPase binding"/>
    <property type="evidence" value="ECO:0007669"/>
    <property type="project" value="TreeGrafter"/>
</dbReference>